<protein>
    <recommendedName>
        <fullName evidence="16">Bifunctional cytochrome P450/NADPH--P450 reductase</fullName>
    </recommendedName>
    <domain>
        <recommendedName>
            <fullName evidence="16">Cytochrome P450</fullName>
            <ecNumber evidence="16">1.14.14.1</ecNumber>
        </recommendedName>
    </domain>
    <domain>
        <recommendedName>
            <fullName evidence="16">NADPH--cytochrome P450 reductase</fullName>
            <ecNumber evidence="16">1.6.2.4</ecNumber>
        </recommendedName>
    </domain>
</protein>
<proteinExistence type="inferred from homology"/>
<dbReference type="InterPro" id="IPR036396">
    <property type="entry name" value="Cyt_P450_sf"/>
</dbReference>
<comment type="catalytic activity">
    <reaction evidence="14 16">
        <text>an organic molecule + reduced [NADPH--hemoprotein reductase] + O2 = an alcohol + oxidized [NADPH--hemoprotein reductase] + H2O + H(+)</text>
        <dbReference type="Rhea" id="RHEA:17149"/>
        <dbReference type="Rhea" id="RHEA-COMP:11964"/>
        <dbReference type="Rhea" id="RHEA-COMP:11965"/>
        <dbReference type="ChEBI" id="CHEBI:15377"/>
        <dbReference type="ChEBI" id="CHEBI:15378"/>
        <dbReference type="ChEBI" id="CHEBI:15379"/>
        <dbReference type="ChEBI" id="CHEBI:30879"/>
        <dbReference type="ChEBI" id="CHEBI:57618"/>
        <dbReference type="ChEBI" id="CHEBI:58210"/>
        <dbReference type="ChEBI" id="CHEBI:142491"/>
        <dbReference type="EC" id="1.14.14.1"/>
    </reaction>
</comment>
<evidence type="ECO:0000313" key="21">
    <source>
        <dbReference type="EMBL" id="KIW51065.1"/>
    </source>
</evidence>
<dbReference type="Pfam" id="PF00067">
    <property type="entry name" value="p450"/>
    <property type="match status" value="1"/>
</dbReference>
<dbReference type="InterPro" id="IPR017972">
    <property type="entry name" value="Cyt_P450_CS"/>
</dbReference>
<keyword evidence="9 16" id="KW-0521">NADP</keyword>
<dbReference type="PROSITE" id="PS50902">
    <property type="entry name" value="FLAVODOXIN_LIKE"/>
    <property type="match status" value="1"/>
</dbReference>
<feature type="region of interest" description="Disordered" evidence="18">
    <location>
        <begin position="485"/>
        <end position="505"/>
    </location>
</feature>
<evidence type="ECO:0000256" key="1">
    <source>
        <dbReference type="ARBA" id="ARBA00001971"/>
    </source>
</evidence>
<dbReference type="EC" id="1.14.14.1" evidence="16"/>
<dbReference type="Pfam" id="PF00258">
    <property type="entry name" value="Flavodoxin_1"/>
    <property type="match status" value="1"/>
</dbReference>
<dbReference type="SUPFAM" id="SSF52218">
    <property type="entry name" value="Flavoproteins"/>
    <property type="match status" value="1"/>
</dbReference>
<evidence type="ECO:0000256" key="8">
    <source>
        <dbReference type="ARBA" id="ARBA00022827"/>
    </source>
</evidence>
<evidence type="ECO:0000256" key="11">
    <source>
        <dbReference type="ARBA" id="ARBA00023002"/>
    </source>
</evidence>
<dbReference type="Gene3D" id="1.20.990.10">
    <property type="entry name" value="NADPH-cytochrome p450 Reductase, Chain A, domain 3"/>
    <property type="match status" value="1"/>
</dbReference>
<dbReference type="PROSITE" id="PS00086">
    <property type="entry name" value="CYTOCHROME_P450"/>
    <property type="match status" value="1"/>
</dbReference>
<evidence type="ECO:0000256" key="7">
    <source>
        <dbReference type="ARBA" id="ARBA00022723"/>
    </source>
</evidence>
<dbReference type="GO" id="GO:0005506">
    <property type="term" value="F:iron ion binding"/>
    <property type="evidence" value="ECO:0007669"/>
    <property type="project" value="UniProtKB-UniRule"/>
</dbReference>
<comment type="cofactor">
    <cofactor evidence="16">
        <name>FAD</name>
        <dbReference type="ChEBI" id="CHEBI:57692"/>
    </cofactor>
    <cofactor evidence="16">
        <name>FMN</name>
        <dbReference type="ChEBI" id="CHEBI:58210"/>
    </cofactor>
</comment>
<feature type="domain" description="FAD-binding FR-type" evidence="20">
    <location>
        <begin position="684"/>
        <end position="925"/>
    </location>
</feature>
<dbReference type="InterPro" id="IPR017927">
    <property type="entry name" value="FAD-bd_FR_type"/>
</dbReference>
<keyword evidence="11 16" id="KW-0560">Oxidoreductase</keyword>
<keyword evidence="6 16" id="KW-0288">FMN</keyword>
<feature type="binding site" description="axial binding residue" evidence="17">
    <location>
        <position position="410"/>
    </location>
    <ligand>
        <name>heme</name>
        <dbReference type="ChEBI" id="CHEBI:30413"/>
    </ligand>
    <ligandPart>
        <name>Fe</name>
        <dbReference type="ChEBI" id="CHEBI:18248"/>
    </ligandPart>
</feature>
<dbReference type="GeneID" id="25331727"/>
<gene>
    <name evidence="21" type="ORF">PV05_09819</name>
</gene>
<dbReference type="AlphaFoldDB" id="A0A0D2E8S3"/>
<dbReference type="PRINTS" id="PR00385">
    <property type="entry name" value="P450"/>
</dbReference>
<dbReference type="EC" id="1.6.2.4" evidence="16"/>
<evidence type="ECO:0000256" key="2">
    <source>
        <dbReference type="ARBA" id="ARBA00010018"/>
    </source>
</evidence>
<comment type="similarity">
    <text evidence="2 16">In the N-terminal section; belongs to the cytochrome P450 family.</text>
</comment>
<evidence type="ECO:0000256" key="14">
    <source>
        <dbReference type="ARBA" id="ARBA00047827"/>
    </source>
</evidence>
<evidence type="ECO:0000259" key="19">
    <source>
        <dbReference type="PROSITE" id="PS50902"/>
    </source>
</evidence>
<evidence type="ECO:0000256" key="5">
    <source>
        <dbReference type="ARBA" id="ARBA00022630"/>
    </source>
</evidence>
<evidence type="ECO:0000256" key="13">
    <source>
        <dbReference type="ARBA" id="ARBA00023033"/>
    </source>
</evidence>
<dbReference type="InterPro" id="IPR001433">
    <property type="entry name" value="OxRdtase_FAD/NAD-bd"/>
</dbReference>
<dbReference type="GO" id="GO:0050660">
    <property type="term" value="F:flavin adenine dinucleotide binding"/>
    <property type="evidence" value="ECO:0007669"/>
    <property type="project" value="TreeGrafter"/>
</dbReference>
<evidence type="ECO:0000256" key="10">
    <source>
        <dbReference type="ARBA" id="ARBA00022982"/>
    </source>
</evidence>
<dbReference type="GO" id="GO:0003958">
    <property type="term" value="F:NADPH-hemoprotein reductase activity"/>
    <property type="evidence" value="ECO:0007669"/>
    <property type="project" value="UniProtKB-UniRule"/>
</dbReference>
<dbReference type="InterPro" id="IPR017938">
    <property type="entry name" value="Riboflavin_synthase-like_b-brl"/>
</dbReference>
<dbReference type="InterPro" id="IPR001128">
    <property type="entry name" value="Cyt_P450"/>
</dbReference>
<dbReference type="SUPFAM" id="SSF63380">
    <property type="entry name" value="Riboflavin synthase domain-like"/>
    <property type="match status" value="1"/>
</dbReference>
<accession>A0A0D2E8S3</accession>
<evidence type="ECO:0000256" key="18">
    <source>
        <dbReference type="SAM" id="MobiDB-lite"/>
    </source>
</evidence>
<dbReference type="GO" id="GO:0020037">
    <property type="term" value="F:heme binding"/>
    <property type="evidence" value="ECO:0007669"/>
    <property type="project" value="UniProtKB-UniRule"/>
</dbReference>
<feature type="domain" description="Flavodoxin-like" evidence="19">
    <location>
        <begin position="508"/>
        <end position="648"/>
    </location>
</feature>
<dbReference type="InterPro" id="IPR023206">
    <property type="entry name" value="Bifunctional_P450_P450_red"/>
</dbReference>
<dbReference type="InterPro" id="IPR002401">
    <property type="entry name" value="Cyt_P450_E_grp-I"/>
</dbReference>
<dbReference type="Pfam" id="PF00175">
    <property type="entry name" value="NAD_binding_1"/>
    <property type="match status" value="1"/>
</dbReference>
<keyword evidence="8 16" id="KW-0274">FAD</keyword>
<dbReference type="Gene3D" id="2.40.30.10">
    <property type="entry name" value="Translation factors"/>
    <property type="match status" value="1"/>
</dbReference>
<dbReference type="InterPro" id="IPR008254">
    <property type="entry name" value="Flavodoxin/NO_synth"/>
</dbReference>
<evidence type="ECO:0000256" key="17">
    <source>
        <dbReference type="PIRSR" id="PIRSR000209-1"/>
    </source>
</evidence>
<dbReference type="InterPro" id="IPR039261">
    <property type="entry name" value="FNR_nucleotide-bd"/>
</dbReference>
<evidence type="ECO:0000256" key="3">
    <source>
        <dbReference type="ARBA" id="ARBA00022448"/>
    </source>
</evidence>
<evidence type="ECO:0000259" key="20">
    <source>
        <dbReference type="PROSITE" id="PS51384"/>
    </source>
</evidence>
<comment type="cofactor">
    <cofactor evidence="1 16 17">
        <name>heme</name>
        <dbReference type="ChEBI" id="CHEBI:30413"/>
    </cofactor>
</comment>
<name>A0A0D2E8S3_9EURO</name>
<dbReference type="EMBL" id="KN847322">
    <property type="protein sequence ID" value="KIW51065.1"/>
    <property type="molecule type" value="Genomic_DNA"/>
</dbReference>
<dbReference type="Gene3D" id="3.40.50.360">
    <property type="match status" value="1"/>
</dbReference>
<feature type="compositionally biased region" description="Low complexity" evidence="18">
    <location>
        <begin position="495"/>
        <end position="505"/>
    </location>
</feature>
<keyword evidence="10 16" id="KW-0249">Electron transport</keyword>
<dbReference type="HOGENOM" id="CLU_001570_7_0_1"/>
<dbReference type="STRING" id="348802.A0A0D2E8S3"/>
<keyword evidence="22" id="KW-1185">Reference proteome</keyword>
<evidence type="ECO:0000256" key="9">
    <source>
        <dbReference type="ARBA" id="ARBA00022857"/>
    </source>
</evidence>
<dbReference type="SUPFAM" id="SSF52343">
    <property type="entry name" value="Ferredoxin reductase-like, C-terminal NADP-linked domain"/>
    <property type="match status" value="1"/>
</dbReference>
<dbReference type="Proteomes" id="UP000054342">
    <property type="component" value="Unassembled WGS sequence"/>
</dbReference>
<dbReference type="GO" id="GO:0005829">
    <property type="term" value="C:cytosol"/>
    <property type="evidence" value="ECO:0007669"/>
    <property type="project" value="TreeGrafter"/>
</dbReference>
<dbReference type="CDD" id="cd06206">
    <property type="entry name" value="bifunctional_CYPOR"/>
    <property type="match status" value="1"/>
</dbReference>
<dbReference type="PRINTS" id="PR00463">
    <property type="entry name" value="EP450I"/>
</dbReference>
<keyword evidence="12 16" id="KW-0408">Iron</keyword>
<evidence type="ECO:0000256" key="4">
    <source>
        <dbReference type="ARBA" id="ARBA00022617"/>
    </source>
</evidence>
<keyword evidence="13 16" id="KW-0503">Monooxygenase</keyword>
<reference evidence="21 22" key="1">
    <citation type="submission" date="2015-01" db="EMBL/GenBank/DDBJ databases">
        <title>The Genome Sequence of Exophiala xenobiotica CBS118157.</title>
        <authorList>
            <consortium name="The Broad Institute Genomics Platform"/>
            <person name="Cuomo C."/>
            <person name="de Hoog S."/>
            <person name="Gorbushina A."/>
            <person name="Stielow B."/>
            <person name="Teixiera M."/>
            <person name="Abouelleil A."/>
            <person name="Chapman S.B."/>
            <person name="Priest M."/>
            <person name="Young S.K."/>
            <person name="Wortman J."/>
            <person name="Nusbaum C."/>
            <person name="Birren B."/>
        </authorList>
    </citation>
    <scope>NUCLEOTIDE SEQUENCE [LARGE SCALE GENOMIC DNA]</scope>
    <source>
        <strain evidence="21 22">CBS 118157</strain>
    </source>
</reference>
<evidence type="ECO:0000256" key="6">
    <source>
        <dbReference type="ARBA" id="ARBA00022643"/>
    </source>
</evidence>
<evidence type="ECO:0000313" key="22">
    <source>
        <dbReference type="Proteomes" id="UP000054342"/>
    </source>
</evidence>
<dbReference type="InterPro" id="IPR023173">
    <property type="entry name" value="NADPH_Cyt_P450_Rdtase_alpha"/>
</dbReference>
<dbReference type="OrthoDB" id="1470350at2759"/>
<dbReference type="PANTHER" id="PTHR19384:SF127">
    <property type="entry name" value="BIFUNCTIONAL CYTOCHROME P450_NADPH--P450 REDUCTASE"/>
    <property type="match status" value="1"/>
</dbReference>
<dbReference type="CDD" id="cd11068">
    <property type="entry name" value="CYP120A1"/>
    <property type="match status" value="1"/>
</dbReference>
<dbReference type="GO" id="GO:0010181">
    <property type="term" value="F:FMN binding"/>
    <property type="evidence" value="ECO:0007669"/>
    <property type="project" value="UniProtKB-UniRule"/>
</dbReference>
<keyword evidence="5 16" id="KW-0285">Flavoprotein</keyword>
<dbReference type="InterPro" id="IPR029039">
    <property type="entry name" value="Flavoprotein-like_sf"/>
</dbReference>
<organism evidence="21 22">
    <name type="scientific">Exophiala xenobiotica</name>
    <dbReference type="NCBI Taxonomy" id="348802"/>
    <lineage>
        <taxon>Eukaryota</taxon>
        <taxon>Fungi</taxon>
        <taxon>Dikarya</taxon>
        <taxon>Ascomycota</taxon>
        <taxon>Pezizomycotina</taxon>
        <taxon>Eurotiomycetes</taxon>
        <taxon>Chaetothyriomycetidae</taxon>
        <taxon>Chaetothyriales</taxon>
        <taxon>Herpotrichiellaceae</taxon>
        <taxon>Exophiala</taxon>
    </lineage>
</organism>
<dbReference type="FunFam" id="1.10.630.10:FF:000040">
    <property type="entry name" value="Bifunctional cytochrome P450/NADPH--P450 reductase"/>
    <property type="match status" value="1"/>
</dbReference>
<dbReference type="PIRSF" id="PIRSF000209">
    <property type="entry name" value="Bifunctional_P450_P450R"/>
    <property type="match status" value="1"/>
</dbReference>
<keyword evidence="7 16" id="KW-0479">Metal-binding</keyword>
<sequence>MTETIPGPRKLPVLGNLLDLWDGESSIIGSLERVADAYGPIYQAKLGGSRRIIISSAALMEEMTNEKRFVKVPPKISKGEAARGLFTASNEDPDWGQGHRILMPVFAPLSTQDMFPDMKDIANQLILSWARKGPTNRILVTEDFTRLTLDTIALCTMGYRFNSFYTDGMNPFVEAMMVVFKTNNARATRPAFVNKLMFQQEAERGKAFAFMKKVGQDIVENRRANPTDKKDVLNTMIYGKDPKTGEVMRDELIIAQMTTFLIAGHETTSGLLSFAVAQLLKNPHTYLKAQKEIDDVVGNRSIEVDDIKNLKYLNAVLRETARLTPTVPILQKHVNPDIAHSVVTVDGGRYEIKPDDHIMVLLGKAQRDPKVWGETAEDFEPERMLDENFDKIMAQYPGCWKPFGNGRRACIGRPFAWQESMLVLAMVLQNFDVQLDDPNYTMKIKQNLTIKPDDLYIRVSPRKNMEAADIDKMIHSKVAGVGLGSLPNRTKASEHASTSSAPSTAKPMTILYGSNTGTCQAFAQRLASNAASHGFQAKVADMDSATDCLPKGSPVIIITSSYEGQPPDNAARFTEWLQGRESGSLTGVEYTVFGCGHRDWSQTFHRIPKLTDELLSKAGANSLAPAGFADAAKGNLQGDFEDWLDTSLWPNLSSDQPNNNDNNIHENPIQVEISTNARASSLRYDVSLAKVKENRLLTSIGEPAKWHMEIELPSNMTYECGDYLAVLPLNSEKNVKRIMAHFGLPWDAVITVKATGPSIIPADVPLSAFDVLRSYVELSQPATKKNLRMLGSYTESPSDKTYLETLGNDVDNRFETEILHKRTSILDMLLHRPSIKLPFGEFLALLPPLHVRQYSISSSPLAADAGAGAGARTCSITYGVIDTTSLSDPETHFEGVAGTYLSSLVKGDTVQVSIRPTAKKTFRLPLDPETPLLMFAAGTGVAPFRGFMQQRAVMRAANPGRRMGRALLYLGCRGEGDRVYKEEVDEWVKSGVVEVRYAFSRDKERTQGCGYVSERMVRDLEARDIVDLWRSGARVYVCGSAGFRDSVREAAKKIALVVSEREDREKGVCRTEEERAEMGRTWKQELSERVASDVFD</sequence>
<comment type="catalytic activity">
    <reaction evidence="15 16">
        <text>2 oxidized [cytochrome P450] + NADPH = 2 reduced [cytochrome P450] + NADP(+) + H(+)</text>
        <dbReference type="Rhea" id="RHEA:24040"/>
        <dbReference type="Rhea" id="RHEA-COMP:14627"/>
        <dbReference type="Rhea" id="RHEA-COMP:14628"/>
        <dbReference type="ChEBI" id="CHEBI:15378"/>
        <dbReference type="ChEBI" id="CHEBI:55376"/>
        <dbReference type="ChEBI" id="CHEBI:57783"/>
        <dbReference type="ChEBI" id="CHEBI:58349"/>
        <dbReference type="ChEBI" id="CHEBI:60344"/>
        <dbReference type="EC" id="1.6.2.4"/>
    </reaction>
</comment>
<dbReference type="RefSeq" id="XP_013311649.1">
    <property type="nucleotide sequence ID" value="XM_013456195.1"/>
</dbReference>
<dbReference type="PANTHER" id="PTHR19384">
    <property type="entry name" value="NITRIC OXIDE SYNTHASE-RELATED"/>
    <property type="match status" value="1"/>
</dbReference>
<dbReference type="Gene3D" id="1.10.630.10">
    <property type="entry name" value="Cytochrome P450"/>
    <property type="match status" value="1"/>
</dbReference>
<dbReference type="SUPFAM" id="SSF48264">
    <property type="entry name" value="Cytochrome P450"/>
    <property type="match status" value="1"/>
</dbReference>
<dbReference type="Gene3D" id="3.40.50.80">
    <property type="entry name" value="Nucleotide-binding domain of ferredoxin-NADP reductase (FNR) module"/>
    <property type="match status" value="1"/>
</dbReference>
<dbReference type="PROSITE" id="PS51384">
    <property type="entry name" value="FAD_FR"/>
    <property type="match status" value="1"/>
</dbReference>
<keyword evidence="4 16" id="KW-0349">Heme</keyword>
<dbReference type="GO" id="GO:0070330">
    <property type="term" value="F:aromatase activity"/>
    <property type="evidence" value="ECO:0007669"/>
    <property type="project" value="UniProtKB-UniRule"/>
</dbReference>
<evidence type="ECO:0000256" key="16">
    <source>
        <dbReference type="PIRNR" id="PIRNR000209"/>
    </source>
</evidence>
<evidence type="ECO:0000256" key="15">
    <source>
        <dbReference type="ARBA" id="ARBA00049342"/>
    </source>
</evidence>
<evidence type="ECO:0000256" key="12">
    <source>
        <dbReference type="ARBA" id="ARBA00023004"/>
    </source>
</evidence>
<dbReference type="Pfam" id="PF00667">
    <property type="entry name" value="FAD_binding_1"/>
    <property type="match status" value="1"/>
</dbReference>
<dbReference type="InterPro" id="IPR003097">
    <property type="entry name" value="CysJ-like_FAD-binding"/>
</dbReference>
<keyword evidence="3 16" id="KW-0813">Transport</keyword>